<feature type="region of interest" description="Disordered" evidence="2">
    <location>
        <begin position="31"/>
        <end position="67"/>
    </location>
</feature>
<organism evidence="4 5">
    <name type="scientific">Strongylocentrotus purpuratus</name>
    <name type="common">Purple sea urchin</name>
    <dbReference type="NCBI Taxonomy" id="7668"/>
    <lineage>
        <taxon>Eukaryota</taxon>
        <taxon>Metazoa</taxon>
        <taxon>Echinodermata</taxon>
        <taxon>Eleutherozoa</taxon>
        <taxon>Echinozoa</taxon>
        <taxon>Echinoidea</taxon>
        <taxon>Euechinoidea</taxon>
        <taxon>Echinacea</taxon>
        <taxon>Camarodonta</taxon>
        <taxon>Echinidea</taxon>
        <taxon>Strongylocentrotidae</taxon>
        <taxon>Strongylocentrotus</taxon>
    </lineage>
</organism>
<dbReference type="Gene3D" id="2.130.10.130">
    <property type="entry name" value="Integrin alpha, N-terminal"/>
    <property type="match status" value="2"/>
</dbReference>
<dbReference type="Pfam" id="PF07593">
    <property type="entry name" value="UnbV_ASPIC"/>
    <property type="match status" value="1"/>
</dbReference>
<dbReference type="OMA" id="GNWLGPH"/>
<dbReference type="PANTHER" id="PTHR16026:SF0">
    <property type="entry name" value="CARTILAGE ACIDIC PROTEIN 1"/>
    <property type="match status" value="1"/>
</dbReference>
<evidence type="ECO:0000313" key="4">
    <source>
        <dbReference type="EnsemblMetazoa" id="XP_011673811"/>
    </source>
</evidence>
<dbReference type="CTD" id="55118"/>
<feature type="region of interest" description="Disordered" evidence="2">
    <location>
        <begin position="576"/>
        <end position="609"/>
    </location>
</feature>
<keyword evidence="1" id="KW-0732">Signal</keyword>
<evidence type="ECO:0000259" key="3">
    <source>
        <dbReference type="Pfam" id="PF07593"/>
    </source>
</evidence>
<dbReference type="SUPFAM" id="SSF69318">
    <property type="entry name" value="Integrin alpha N-terminal domain"/>
    <property type="match status" value="1"/>
</dbReference>
<name>A0A7M7LTC7_STRPU</name>
<dbReference type="InterPro" id="IPR027039">
    <property type="entry name" value="Crtac1"/>
</dbReference>
<accession>A0A7M7LTC7</accession>
<dbReference type="AlphaFoldDB" id="A0A7M7LTC7"/>
<dbReference type="RefSeq" id="XP_030854163.1">
    <property type="nucleotide sequence ID" value="XM_030998303.1"/>
</dbReference>
<reference evidence="4" key="2">
    <citation type="submission" date="2021-01" db="UniProtKB">
        <authorList>
            <consortium name="EnsemblMetazoa"/>
        </authorList>
    </citation>
    <scope>IDENTIFICATION</scope>
</reference>
<dbReference type="InterPro" id="IPR013517">
    <property type="entry name" value="FG-GAP"/>
</dbReference>
<sequence>MLANLRPSLRYVAGLVSVVLLKSAIHSSSSSGAMATAQSNPSQEGTMPYRGVQNHYYGGHHHQYHHHPEYHEPDYAAASSSSSGPWFESMTGGFAADSNPIQKNYGVAVTDVDNDGELEIIVAGFNGSNLVLKYNHETGQLENLAINDTASPYYQLRDPRGSAIGVCACDVDGDGREEIYFLNTNNAYSGRKQYTDKLFKWRNGRYEDVLSDRINSNVINQYAGRSVACIDRKGTGRYSIYLSNYANRWVSPPVGPCAMVEMDETQSNVSAGIIKIRNVAREVGVEGFTGGRGVAVGPILNDEGRSDIFCDNEGGPNFLYKNDGRGNFDEVAASARISDAGENGRGVALADFNGDGKLDIVYGNWNGHHRLYLQKTKGNRRIFQNVASPPFEEPSPIRTVIAADFDNDGVLEVFFNNIAYHGSAPNRMFKIRPTSDWNVAIEEETELGDAAEVNGYGTGGAVTDLDGDGKLELILSHGESASEPLSVFRSRRGANHRWLRVMPLTQHNAPARGALVNVVTQDGNSQLRVIDGGSGYLCQMEPVAHFGFGPSSVPVTIEVKWPDSSTVTRQVTEDEINSSIKIQHPGNSSPTSSDVNQDSSGAERNDRPA</sequence>
<dbReference type="PANTHER" id="PTHR16026">
    <property type="entry name" value="CARTILAGE ACIDIC PROTEIN 1"/>
    <property type="match status" value="1"/>
</dbReference>
<feature type="compositionally biased region" description="Polar residues" evidence="2">
    <location>
        <begin position="577"/>
        <end position="600"/>
    </location>
</feature>
<dbReference type="InParanoid" id="A0A7M7LTC7"/>
<dbReference type="Pfam" id="PF13517">
    <property type="entry name" value="FG-GAP_3"/>
    <property type="match status" value="2"/>
</dbReference>
<dbReference type="InterPro" id="IPR011519">
    <property type="entry name" value="UnbV_ASPIC"/>
</dbReference>
<dbReference type="OrthoDB" id="10022113at2759"/>
<evidence type="ECO:0000256" key="2">
    <source>
        <dbReference type="SAM" id="MobiDB-lite"/>
    </source>
</evidence>
<feature type="domain" description="ASPIC/UnbV" evidence="3">
    <location>
        <begin position="511"/>
        <end position="568"/>
    </location>
</feature>
<dbReference type="InterPro" id="IPR028994">
    <property type="entry name" value="Integrin_alpha_N"/>
</dbReference>
<keyword evidence="5" id="KW-1185">Reference proteome</keyword>
<dbReference type="EnsemblMetazoa" id="XM_011675509">
    <property type="protein sequence ID" value="XP_011673811"/>
    <property type="gene ID" value="LOC588748"/>
</dbReference>
<protein>
    <recommendedName>
        <fullName evidence="3">ASPIC/UnbV domain-containing protein</fullName>
    </recommendedName>
</protein>
<evidence type="ECO:0000313" key="5">
    <source>
        <dbReference type="Proteomes" id="UP000007110"/>
    </source>
</evidence>
<dbReference type="Proteomes" id="UP000007110">
    <property type="component" value="Unassembled WGS sequence"/>
</dbReference>
<evidence type="ECO:0000256" key="1">
    <source>
        <dbReference type="ARBA" id="ARBA00022729"/>
    </source>
</evidence>
<dbReference type="EnsemblMetazoa" id="XM_030998303">
    <property type="protein sequence ID" value="XP_030854163"/>
    <property type="gene ID" value="LOC588748"/>
</dbReference>
<dbReference type="GeneID" id="588748"/>
<proteinExistence type="predicted"/>
<reference evidence="5" key="1">
    <citation type="submission" date="2015-02" db="EMBL/GenBank/DDBJ databases">
        <title>Genome sequencing for Strongylocentrotus purpuratus.</title>
        <authorList>
            <person name="Murali S."/>
            <person name="Liu Y."/>
            <person name="Vee V."/>
            <person name="English A."/>
            <person name="Wang M."/>
            <person name="Skinner E."/>
            <person name="Han Y."/>
            <person name="Muzny D.M."/>
            <person name="Worley K.C."/>
            <person name="Gibbs R.A."/>
        </authorList>
    </citation>
    <scope>NUCLEOTIDE SEQUENCE</scope>
</reference>
<dbReference type="RefSeq" id="XP_011673811.1">
    <property type="nucleotide sequence ID" value="XM_011675509.2"/>
</dbReference>